<dbReference type="EMBL" id="GBXM01038534">
    <property type="protein sequence ID" value="JAH70043.1"/>
    <property type="molecule type" value="Transcribed_RNA"/>
</dbReference>
<reference evidence="1" key="1">
    <citation type="submission" date="2014-11" db="EMBL/GenBank/DDBJ databases">
        <authorList>
            <person name="Amaro Gonzalez C."/>
        </authorList>
    </citation>
    <scope>NUCLEOTIDE SEQUENCE</scope>
</reference>
<protein>
    <submittedName>
        <fullName evidence="1">Uncharacterized protein</fullName>
    </submittedName>
</protein>
<accession>A0A0E9UYH1</accession>
<organism evidence="1">
    <name type="scientific">Anguilla anguilla</name>
    <name type="common">European freshwater eel</name>
    <name type="synonym">Muraena anguilla</name>
    <dbReference type="NCBI Taxonomy" id="7936"/>
    <lineage>
        <taxon>Eukaryota</taxon>
        <taxon>Metazoa</taxon>
        <taxon>Chordata</taxon>
        <taxon>Craniata</taxon>
        <taxon>Vertebrata</taxon>
        <taxon>Euteleostomi</taxon>
        <taxon>Actinopterygii</taxon>
        <taxon>Neopterygii</taxon>
        <taxon>Teleostei</taxon>
        <taxon>Anguilliformes</taxon>
        <taxon>Anguillidae</taxon>
        <taxon>Anguilla</taxon>
    </lineage>
</organism>
<dbReference type="AlphaFoldDB" id="A0A0E9UYH1"/>
<sequence>MPYCGIYCSSQLLYAGECVCVSGVCLCACACVSEREGL</sequence>
<evidence type="ECO:0000313" key="1">
    <source>
        <dbReference type="EMBL" id="JAH70043.1"/>
    </source>
</evidence>
<name>A0A0E9UYH1_ANGAN</name>
<proteinExistence type="predicted"/>
<reference evidence="1" key="2">
    <citation type="journal article" date="2015" name="Fish Shellfish Immunol.">
        <title>Early steps in the European eel (Anguilla anguilla)-Vibrio vulnificus interaction in the gills: Role of the RtxA13 toxin.</title>
        <authorList>
            <person name="Callol A."/>
            <person name="Pajuelo D."/>
            <person name="Ebbesson L."/>
            <person name="Teles M."/>
            <person name="MacKenzie S."/>
            <person name="Amaro C."/>
        </authorList>
    </citation>
    <scope>NUCLEOTIDE SEQUENCE</scope>
</reference>